<evidence type="ECO:0000313" key="4">
    <source>
        <dbReference type="EMBL" id="MBH8573176.1"/>
    </source>
</evidence>
<reference evidence="4 5" key="1">
    <citation type="journal article" date="2021" name="Int. J. Syst. Evol. Microbiol.">
        <title>Amazonocrinis nigriterrae gen. nov., sp. nov., Atlanticothrix silvestris gen. nov., sp. nov. and Dendronalium phyllosphericum gen. nov., sp. nov., nostocacean cyanobacteria from Brazilian environments.</title>
        <authorList>
            <person name="Alvarenga D.O."/>
            <person name="Andreote A.P.D."/>
            <person name="Branco L.H.Z."/>
            <person name="Delbaje E."/>
            <person name="Cruz R.B."/>
            <person name="Varani A.M."/>
            <person name="Fiore M.F."/>
        </authorList>
    </citation>
    <scope>NUCLEOTIDE SEQUENCE [LARGE SCALE GENOMIC DNA]</scope>
    <source>
        <strain evidence="4 5">CENA369</strain>
    </source>
</reference>
<gene>
    <name evidence="4" type="ORF">I8752_09130</name>
</gene>
<evidence type="ECO:0000259" key="3">
    <source>
        <dbReference type="PROSITE" id="PS51186"/>
    </source>
</evidence>
<organism evidence="4 5">
    <name type="scientific">Dendronalium phyllosphericum CENA369</name>
    <dbReference type="NCBI Taxonomy" id="1725256"/>
    <lineage>
        <taxon>Bacteria</taxon>
        <taxon>Bacillati</taxon>
        <taxon>Cyanobacteriota</taxon>
        <taxon>Cyanophyceae</taxon>
        <taxon>Nostocales</taxon>
        <taxon>Nostocaceae</taxon>
        <taxon>Dendronalium</taxon>
        <taxon>Dendronalium phyllosphericum</taxon>
    </lineage>
</organism>
<dbReference type="AlphaFoldDB" id="A0A8J7LDL2"/>
<name>A0A8J7LDL2_9NOST</name>
<accession>A0A8J7LDL2</accession>
<dbReference type="RefSeq" id="WP_214431996.1">
    <property type="nucleotide sequence ID" value="NZ_CAWPUQ010000127.1"/>
</dbReference>
<dbReference type="Proteomes" id="UP000662314">
    <property type="component" value="Unassembled WGS sequence"/>
</dbReference>
<feature type="domain" description="N-acetyltransferase" evidence="3">
    <location>
        <begin position="3"/>
        <end position="155"/>
    </location>
</feature>
<dbReference type="InterPro" id="IPR000182">
    <property type="entry name" value="GNAT_dom"/>
</dbReference>
<dbReference type="PANTHER" id="PTHR43072">
    <property type="entry name" value="N-ACETYLTRANSFERASE"/>
    <property type="match status" value="1"/>
</dbReference>
<protein>
    <submittedName>
        <fullName evidence="4">N-acetyltransferase</fullName>
    </submittedName>
</protein>
<evidence type="ECO:0000256" key="2">
    <source>
        <dbReference type="ARBA" id="ARBA00023315"/>
    </source>
</evidence>
<keyword evidence="1" id="KW-0808">Transferase</keyword>
<dbReference type="PROSITE" id="PS51186">
    <property type="entry name" value="GNAT"/>
    <property type="match status" value="1"/>
</dbReference>
<keyword evidence="5" id="KW-1185">Reference proteome</keyword>
<keyword evidence="2" id="KW-0012">Acyltransferase</keyword>
<dbReference type="GO" id="GO:0016747">
    <property type="term" value="F:acyltransferase activity, transferring groups other than amino-acyl groups"/>
    <property type="evidence" value="ECO:0007669"/>
    <property type="project" value="InterPro"/>
</dbReference>
<comment type="caution">
    <text evidence="4">The sequence shown here is derived from an EMBL/GenBank/DDBJ whole genome shotgun (WGS) entry which is preliminary data.</text>
</comment>
<proteinExistence type="predicted"/>
<dbReference type="Gene3D" id="3.40.630.30">
    <property type="match status" value="1"/>
</dbReference>
<dbReference type="SUPFAM" id="SSF55729">
    <property type="entry name" value="Acyl-CoA N-acyltransferases (Nat)"/>
    <property type="match status" value="1"/>
</dbReference>
<dbReference type="PANTHER" id="PTHR43072:SF23">
    <property type="entry name" value="UPF0039 PROTEIN C11D3.02C"/>
    <property type="match status" value="1"/>
</dbReference>
<dbReference type="NCBIfam" id="NF040504">
    <property type="entry name" value="resist_ArsN1b"/>
    <property type="match status" value="1"/>
</dbReference>
<evidence type="ECO:0000256" key="1">
    <source>
        <dbReference type="ARBA" id="ARBA00022679"/>
    </source>
</evidence>
<dbReference type="CDD" id="cd04301">
    <property type="entry name" value="NAT_SF"/>
    <property type="match status" value="1"/>
</dbReference>
<evidence type="ECO:0000313" key="5">
    <source>
        <dbReference type="Proteomes" id="UP000662314"/>
    </source>
</evidence>
<dbReference type="InterPro" id="IPR016181">
    <property type="entry name" value="Acyl_CoA_acyltransferase"/>
</dbReference>
<sequence>MKPVIRLVNENDALQMLEIYAPIVRETAISFEVEPPSKTEFQGRINSYQQQIPWLVCEINQEVVGYAYANPYRTRAAYQWSVESSVYVSANYRRKGIARALYTSLFKLLRLQGFYNVVAAIALPNQPSVAVHESVGFSPVGVLRRVGYKFGQWHDIGFWQLSLQPESCYSIDGDMSAQFVNPPVSLAEIQKSPLWNEALTSGLLLLRV</sequence>
<dbReference type="Pfam" id="PF13420">
    <property type="entry name" value="Acetyltransf_4"/>
    <property type="match status" value="1"/>
</dbReference>
<dbReference type="EMBL" id="JAECZA010000026">
    <property type="protein sequence ID" value="MBH8573176.1"/>
    <property type="molecule type" value="Genomic_DNA"/>
</dbReference>